<protein>
    <submittedName>
        <fullName evidence="2">PAC2 family protein</fullName>
    </submittedName>
</protein>
<dbReference type="RefSeq" id="WP_248653719.1">
    <property type="nucleotide sequence ID" value="NZ_CP096658.1"/>
</dbReference>
<sequence length="248" mass="26755">MASVTVVDEDVSLDQPTLIEGLPGVGLVGKIATDHLVETFDMTYYASIDCEGLPRISVYEESSRDLRPPVRLYADEERDLVALQSDVPVSASASSDFASCVGDWLADRDATAIYMSGLPHQKEADEVPSLYGVATGDAGDRLDDHDIALPTERGAVSGPTGALLHESGARDRDAFGLIVESDPQFPDPEAARVLIEHGISPLAGVEPDTDDLVEHAEEISEQKEQLAQRMQEADTDESSQAQSIRMFQ</sequence>
<dbReference type="AlphaFoldDB" id="A0A8U0IEV9"/>
<dbReference type="Gene3D" id="3.40.50.10900">
    <property type="entry name" value="PAC-like subunit"/>
    <property type="match status" value="1"/>
</dbReference>
<name>A0A8U0IEV9_9EURY</name>
<feature type="compositionally biased region" description="Polar residues" evidence="1">
    <location>
        <begin position="238"/>
        <end position="248"/>
    </location>
</feature>
<dbReference type="InterPro" id="IPR038389">
    <property type="entry name" value="PSMG2_sf"/>
</dbReference>
<evidence type="ECO:0000313" key="3">
    <source>
        <dbReference type="Proteomes" id="UP000830434"/>
    </source>
</evidence>
<dbReference type="GeneID" id="72190561"/>
<organism evidence="2 3">
    <name type="scientific">Halorussus gelatinilyticus</name>
    <dbReference type="NCBI Taxonomy" id="2937524"/>
    <lineage>
        <taxon>Archaea</taxon>
        <taxon>Methanobacteriati</taxon>
        <taxon>Methanobacteriota</taxon>
        <taxon>Stenosarchaea group</taxon>
        <taxon>Halobacteria</taxon>
        <taxon>Halobacteriales</taxon>
        <taxon>Haladaptataceae</taxon>
        <taxon>Halorussus</taxon>
    </lineage>
</organism>
<dbReference type="Pfam" id="PF09754">
    <property type="entry name" value="PAC2"/>
    <property type="match status" value="1"/>
</dbReference>
<gene>
    <name evidence="2" type="ORF">M0R88_11860</name>
</gene>
<feature type="region of interest" description="Disordered" evidence="1">
    <location>
        <begin position="219"/>
        <end position="248"/>
    </location>
</feature>
<dbReference type="SUPFAM" id="SSF159659">
    <property type="entry name" value="Cgl1923-like"/>
    <property type="match status" value="1"/>
</dbReference>
<keyword evidence="3" id="KW-1185">Reference proteome</keyword>
<dbReference type="PANTHER" id="PTHR35610:SF8">
    <property type="entry name" value="3-ISOPROPYLMALATE DEHYDRATASE"/>
    <property type="match status" value="1"/>
</dbReference>
<evidence type="ECO:0000256" key="1">
    <source>
        <dbReference type="SAM" id="MobiDB-lite"/>
    </source>
</evidence>
<dbReference type="EMBL" id="CP096658">
    <property type="protein sequence ID" value="UPV99220.1"/>
    <property type="molecule type" value="Genomic_DNA"/>
</dbReference>
<dbReference type="KEGG" id="haxz:M0R88_11860"/>
<proteinExistence type="predicted"/>
<dbReference type="Proteomes" id="UP000830434">
    <property type="component" value="Chromosome"/>
</dbReference>
<evidence type="ECO:0000313" key="2">
    <source>
        <dbReference type="EMBL" id="UPV99220.1"/>
    </source>
</evidence>
<dbReference type="PANTHER" id="PTHR35610">
    <property type="entry name" value="3-ISOPROPYLMALATE DEHYDRATASE-RELATED"/>
    <property type="match status" value="1"/>
</dbReference>
<accession>A0A8U0IEV9</accession>
<reference evidence="2" key="1">
    <citation type="submission" date="2022-04" db="EMBL/GenBank/DDBJ databases">
        <title>Diverse halophilic archaea isolated from saline environments.</title>
        <authorList>
            <person name="Cui H.-L."/>
        </authorList>
    </citation>
    <scope>NUCLEOTIDE SEQUENCE</scope>
    <source>
        <strain evidence="2">XZYJT40</strain>
    </source>
</reference>
<dbReference type="InterPro" id="IPR019151">
    <property type="entry name" value="Proteasome_assmbl_chaperone_2"/>
</dbReference>